<name>A0A852Z378_9ACTN</name>
<evidence type="ECO:0000256" key="2">
    <source>
        <dbReference type="ARBA" id="ARBA00022448"/>
    </source>
</evidence>
<keyword evidence="7" id="KW-0003">3Fe-4S</keyword>
<evidence type="ECO:0000313" key="9">
    <source>
        <dbReference type="EMBL" id="NYH79735.1"/>
    </source>
</evidence>
<dbReference type="GO" id="GO:0051538">
    <property type="term" value="F:3 iron, 4 sulfur cluster binding"/>
    <property type="evidence" value="ECO:0007669"/>
    <property type="project" value="UniProtKB-KW"/>
</dbReference>
<dbReference type="SUPFAM" id="SSF54862">
    <property type="entry name" value="4Fe-4S ferredoxins"/>
    <property type="match status" value="1"/>
</dbReference>
<dbReference type="GO" id="GO:0009055">
    <property type="term" value="F:electron transfer activity"/>
    <property type="evidence" value="ECO:0007669"/>
    <property type="project" value="UniProtKB-UniRule"/>
</dbReference>
<dbReference type="Pfam" id="PF13459">
    <property type="entry name" value="Fer4_15"/>
    <property type="match status" value="1"/>
</dbReference>
<keyword evidence="10" id="KW-1185">Reference proteome</keyword>
<reference evidence="9 10" key="1">
    <citation type="submission" date="2020-07" db="EMBL/GenBank/DDBJ databases">
        <title>Genomic Encyclopedia of Type Strains, Phase III (KMG-III): the genomes of soil and plant-associated and newly described type strains.</title>
        <authorList>
            <person name="Whitman W."/>
        </authorList>
    </citation>
    <scope>NUCLEOTIDE SEQUENCE [LARGE SCALE GENOMIC DNA]</scope>
    <source>
        <strain evidence="9 10">CECT 8576</strain>
    </source>
</reference>
<evidence type="ECO:0000256" key="7">
    <source>
        <dbReference type="ARBA" id="ARBA00023291"/>
    </source>
</evidence>
<dbReference type="InterPro" id="IPR001080">
    <property type="entry name" value="3Fe4S_ferredoxin"/>
</dbReference>
<keyword evidence="3 8" id="KW-0479">Metal-binding</keyword>
<keyword evidence="2 8" id="KW-0813">Transport</keyword>
<proteinExistence type="predicted"/>
<dbReference type="EMBL" id="JACBYW010000005">
    <property type="protein sequence ID" value="NYH79735.1"/>
    <property type="molecule type" value="Genomic_DNA"/>
</dbReference>
<gene>
    <name evidence="9" type="ORF">FHR84_003073</name>
</gene>
<comment type="caution">
    <text evidence="9">The sequence shown here is derived from an EMBL/GenBank/DDBJ whole genome shotgun (WGS) entry which is preliminary data.</text>
</comment>
<keyword evidence="4 8" id="KW-0249">Electron transport</keyword>
<evidence type="ECO:0000256" key="5">
    <source>
        <dbReference type="ARBA" id="ARBA00023004"/>
    </source>
</evidence>
<sequence>MSWRVEVDGATCIGSGMCSAIAEGYFELVDGVSQPVRTEVEPTDDVVDAAESCPVEAVIVRDADSGRKLAPEH</sequence>
<evidence type="ECO:0000256" key="3">
    <source>
        <dbReference type="ARBA" id="ARBA00022723"/>
    </source>
</evidence>
<dbReference type="Proteomes" id="UP000548304">
    <property type="component" value="Unassembled WGS sequence"/>
</dbReference>
<dbReference type="GO" id="GO:0005506">
    <property type="term" value="F:iron ion binding"/>
    <property type="evidence" value="ECO:0007669"/>
    <property type="project" value="UniProtKB-UniRule"/>
</dbReference>
<dbReference type="PRINTS" id="PR00352">
    <property type="entry name" value="3FE4SFRDOXIN"/>
</dbReference>
<accession>A0A852Z378</accession>
<evidence type="ECO:0000256" key="8">
    <source>
        <dbReference type="RuleBase" id="RU368020"/>
    </source>
</evidence>
<dbReference type="Gene3D" id="3.30.70.20">
    <property type="match status" value="1"/>
</dbReference>
<keyword evidence="6 8" id="KW-0411">Iron-sulfur</keyword>
<evidence type="ECO:0000256" key="4">
    <source>
        <dbReference type="ARBA" id="ARBA00022982"/>
    </source>
</evidence>
<evidence type="ECO:0000313" key="10">
    <source>
        <dbReference type="Proteomes" id="UP000548304"/>
    </source>
</evidence>
<dbReference type="AlphaFoldDB" id="A0A852Z378"/>
<organism evidence="9 10">
    <name type="scientific">Actinopolyspora biskrensis</name>
    <dbReference type="NCBI Taxonomy" id="1470178"/>
    <lineage>
        <taxon>Bacteria</taxon>
        <taxon>Bacillati</taxon>
        <taxon>Actinomycetota</taxon>
        <taxon>Actinomycetes</taxon>
        <taxon>Actinopolysporales</taxon>
        <taxon>Actinopolysporaceae</taxon>
        <taxon>Actinopolyspora</taxon>
    </lineage>
</organism>
<comment type="cofactor">
    <cofactor evidence="1">
        <name>[3Fe-4S] cluster</name>
        <dbReference type="ChEBI" id="CHEBI:21137"/>
    </cofactor>
</comment>
<evidence type="ECO:0000256" key="6">
    <source>
        <dbReference type="ARBA" id="ARBA00023014"/>
    </source>
</evidence>
<protein>
    <recommendedName>
        <fullName evidence="8">Ferredoxin</fullName>
    </recommendedName>
</protein>
<comment type="function">
    <text evidence="8">Ferredoxins are iron-sulfur proteins that transfer electrons in a wide variety of metabolic reactions.</text>
</comment>
<dbReference type="RefSeq" id="WP_179536111.1">
    <property type="nucleotide sequence ID" value="NZ_JACBYW010000005.1"/>
</dbReference>
<keyword evidence="5 8" id="KW-0408">Iron</keyword>
<dbReference type="InterPro" id="IPR051269">
    <property type="entry name" value="Fe-S_cluster_ET"/>
</dbReference>
<dbReference type="PANTHER" id="PTHR36923">
    <property type="entry name" value="FERREDOXIN"/>
    <property type="match status" value="1"/>
</dbReference>
<dbReference type="PANTHER" id="PTHR36923:SF3">
    <property type="entry name" value="FERREDOXIN"/>
    <property type="match status" value="1"/>
</dbReference>
<evidence type="ECO:0000256" key="1">
    <source>
        <dbReference type="ARBA" id="ARBA00001927"/>
    </source>
</evidence>